<accession>A0A3E5AKV3</accession>
<keyword evidence="1" id="KW-0472">Membrane</keyword>
<keyword evidence="1" id="KW-0812">Transmembrane</keyword>
<name>A0A3E5AKV3_9FIRM</name>
<dbReference type="EMBL" id="QSUG01000013">
    <property type="protein sequence ID" value="RGN21513.1"/>
    <property type="molecule type" value="Genomic_DNA"/>
</dbReference>
<proteinExistence type="predicted"/>
<dbReference type="RefSeq" id="WP_117690790.1">
    <property type="nucleotide sequence ID" value="NZ_QSUE01000011.1"/>
</dbReference>
<reference evidence="2 3" key="1">
    <citation type="submission" date="2018-08" db="EMBL/GenBank/DDBJ databases">
        <title>A genome reference for cultivated species of the human gut microbiota.</title>
        <authorList>
            <person name="Zou Y."/>
            <person name="Xue W."/>
            <person name="Luo G."/>
        </authorList>
    </citation>
    <scope>NUCLEOTIDE SEQUENCE [LARGE SCALE GENOMIC DNA]</scope>
    <source>
        <strain evidence="2 3">OM05-6AA</strain>
    </source>
</reference>
<evidence type="ECO:0008006" key="4">
    <source>
        <dbReference type="Google" id="ProtNLM"/>
    </source>
</evidence>
<dbReference type="PANTHER" id="PTHR35007">
    <property type="entry name" value="INTEGRAL MEMBRANE PROTEIN-RELATED"/>
    <property type="match status" value="1"/>
</dbReference>
<evidence type="ECO:0000313" key="3">
    <source>
        <dbReference type="Proteomes" id="UP000260970"/>
    </source>
</evidence>
<evidence type="ECO:0000256" key="1">
    <source>
        <dbReference type="SAM" id="Phobius"/>
    </source>
</evidence>
<dbReference type="InterPro" id="IPR042094">
    <property type="entry name" value="T2SS_GspF_sf"/>
</dbReference>
<organism evidence="2 3">
    <name type="scientific">Agathobacter rectalis</name>
    <dbReference type="NCBI Taxonomy" id="39491"/>
    <lineage>
        <taxon>Bacteria</taxon>
        <taxon>Bacillati</taxon>
        <taxon>Bacillota</taxon>
        <taxon>Clostridia</taxon>
        <taxon>Lachnospirales</taxon>
        <taxon>Lachnospiraceae</taxon>
        <taxon>Agathobacter</taxon>
    </lineage>
</organism>
<dbReference type="AlphaFoldDB" id="A0A3E5AKV3"/>
<dbReference type="Proteomes" id="UP000260970">
    <property type="component" value="Unassembled WGS sequence"/>
</dbReference>
<feature type="transmembrane region" description="Helical" evidence="1">
    <location>
        <begin position="6"/>
        <end position="25"/>
    </location>
</feature>
<evidence type="ECO:0000313" key="2">
    <source>
        <dbReference type="EMBL" id="RGN21513.1"/>
    </source>
</evidence>
<feature type="transmembrane region" description="Helical" evidence="1">
    <location>
        <begin position="91"/>
        <end position="109"/>
    </location>
</feature>
<protein>
    <recommendedName>
        <fullName evidence="4">Type II secretion system protein GspF domain-containing protein</fullName>
    </recommendedName>
</protein>
<keyword evidence="1" id="KW-1133">Transmembrane helix</keyword>
<comment type="caution">
    <text evidence="2">The sequence shown here is derived from an EMBL/GenBank/DDBJ whole genome shotgun (WGS) entry which is preliminary data.</text>
</comment>
<sequence length="287" mass="32260">MELVLKIIIIALGIAICTFVALITYKVRKRSTGNSPLQAALEQTREREERLKNISDKVFKNKEDSYRQMQLYLSRKGVNFMMKRTVDPVEFVVVKLLIGIVAGVIAFLIGGFLPMALFTIGGYYIPNLIVYLSNKSDNKAMLLDINEIYEILKLKTESGLFLTDSLLQCFKVAQNSRLKAALLELTSEIKARNNISDALTKFEIKFDNKYVKSFAGVIRQGLETGDTLSSINNISKQLVSVQEAMDIELDAKTNANVQITEILVLIEIMILVFFALVEFGSQIVIPF</sequence>
<dbReference type="PANTHER" id="PTHR35007:SF2">
    <property type="entry name" value="PILUS ASSEMBLE PROTEIN"/>
    <property type="match status" value="1"/>
</dbReference>
<gene>
    <name evidence="2" type="ORF">DXB72_11940</name>
</gene>
<feature type="transmembrane region" description="Helical" evidence="1">
    <location>
        <begin position="115"/>
        <end position="133"/>
    </location>
</feature>
<feature type="transmembrane region" description="Helical" evidence="1">
    <location>
        <begin position="262"/>
        <end position="285"/>
    </location>
</feature>
<dbReference type="Gene3D" id="1.20.81.30">
    <property type="entry name" value="Type II secretion system (T2SS), domain F"/>
    <property type="match status" value="1"/>
</dbReference>